<dbReference type="CDD" id="cd19375">
    <property type="entry name" value="UDG-F3-like_SMUG2"/>
    <property type="match status" value="1"/>
</dbReference>
<reference evidence="2 3" key="1">
    <citation type="submission" date="2017-05" db="EMBL/GenBank/DDBJ databases">
        <title>The Genome Sequence of Enterococcus sp. 8G7_MSG3316.</title>
        <authorList>
            <consortium name="The Broad Institute Genomics Platform"/>
            <consortium name="The Broad Institute Genomic Center for Infectious Diseases"/>
            <person name="Earl A."/>
            <person name="Manson A."/>
            <person name="Schwartman J."/>
            <person name="Gilmore M."/>
            <person name="Abouelleil A."/>
            <person name="Cao P."/>
            <person name="Chapman S."/>
            <person name="Cusick C."/>
            <person name="Shea T."/>
            <person name="Young S."/>
            <person name="Neafsey D."/>
            <person name="Nusbaum C."/>
            <person name="Birren B."/>
        </authorList>
    </citation>
    <scope>NUCLEOTIDE SEQUENCE [LARGE SCALE GENOMIC DNA]</scope>
    <source>
        <strain evidence="2 3">8G7_MSG3316</strain>
    </source>
</reference>
<keyword evidence="3" id="KW-1185">Reference proteome</keyword>
<evidence type="ECO:0000313" key="2">
    <source>
        <dbReference type="EMBL" id="OTN77130.1"/>
    </source>
</evidence>
<comment type="caution">
    <text evidence="2">The sequence shown here is derived from an EMBL/GenBank/DDBJ whole genome shotgun (WGS) entry which is preliminary data.</text>
</comment>
<organism evidence="2 3">
    <name type="scientific">Candidatus Enterococcus testudinis</name>
    <dbReference type="NCBI Taxonomy" id="1834191"/>
    <lineage>
        <taxon>Bacteria</taxon>
        <taxon>Bacillati</taxon>
        <taxon>Bacillota</taxon>
        <taxon>Bacilli</taxon>
        <taxon>Lactobacillales</taxon>
        <taxon>Enterococcaceae</taxon>
        <taxon>Enterococcus</taxon>
    </lineage>
</organism>
<protein>
    <recommendedName>
        <fullName evidence="1">Uracil-DNA glycosylase-like domain-containing protein</fullName>
    </recommendedName>
</protein>
<dbReference type="OrthoDB" id="7107805at2"/>
<dbReference type="RefSeq" id="WP_086275191.1">
    <property type="nucleotide sequence ID" value="NZ_NGKU01000001.1"/>
</dbReference>
<evidence type="ECO:0000313" key="3">
    <source>
        <dbReference type="Proteomes" id="UP000195043"/>
    </source>
</evidence>
<dbReference type="SUPFAM" id="SSF52141">
    <property type="entry name" value="Uracil-DNA glycosylase-like"/>
    <property type="match status" value="1"/>
</dbReference>
<dbReference type="InterPro" id="IPR032579">
    <property type="entry name" value="Phe_SMUG2-like"/>
</dbReference>
<dbReference type="EMBL" id="NGKU01000001">
    <property type="protein sequence ID" value="OTN77130.1"/>
    <property type="molecule type" value="Genomic_DNA"/>
</dbReference>
<dbReference type="Gene3D" id="3.40.470.10">
    <property type="entry name" value="Uracil-DNA glycosylase-like domain"/>
    <property type="match status" value="1"/>
</dbReference>
<accession>A0A242A8B5</accession>
<sequence>MVENKTFSEKVLEFNKQLSQSSISMPEGFSLINPFKESQKNQVNKLVVSFYSHYYNDELPRKMILGSSPARRGTAVTGVPFEELDHLNELGGLNIKGFSANRSSSDFLQNVIVNYGGREKFYSDFYMGFVCPLGITKTNSKGKEVNYNYYESKRIEEVLYPLILKSIEEQLNFGIDQSTGYCIGSGENFKFLNRINKKYQFFEEIIPLEHPRFITQYNSKRKDYFMDKYLKAFSKRGRE</sequence>
<feature type="domain" description="Uracil-DNA glycosylase-like" evidence="1">
    <location>
        <begin position="54"/>
        <end position="233"/>
    </location>
</feature>
<gene>
    <name evidence="2" type="ORF">A5886_002210</name>
</gene>
<dbReference type="Pfam" id="PF03167">
    <property type="entry name" value="UDG"/>
    <property type="match status" value="1"/>
</dbReference>
<proteinExistence type="predicted"/>
<dbReference type="InterPro" id="IPR005122">
    <property type="entry name" value="Uracil-DNA_glycosylase-like"/>
</dbReference>
<dbReference type="InterPro" id="IPR036895">
    <property type="entry name" value="Uracil-DNA_glycosylase-like_sf"/>
</dbReference>
<name>A0A242A8B5_9ENTE</name>
<dbReference type="Proteomes" id="UP000195043">
    <property type="component" value="Unassembled WGS sequence"/>
</dbReference>
<evidence type="ECO:0000259" key="1">
    <source>
        <dbReference type="Pfam" id="PF03167"/>
    </source>
</evidence>
<dbReference type="AlphaFoldDB" id="A0A242A8B5"/>